<dbReference type="EMBL" id="CAMXCT010002957">
    <property type="protein sequence ID" value="CAI4001541.1"/>
    <property type="molecule type" value="Genomic_DNA"/>
</dbReference>
<keyword evidence="1" id="KW-1133">Transmembrane helix</keyword>
<dbReference type="OrthoDB" id="46973at2759"/>
<name>A0A9P1G6L7_9DINO</name>
<protein>
    <submittedName>
        <fullName evidence="2">Uncharacterized protein</fullName>
    </submittedName>
</protein>
<reference evidence="2" key="1">
    <citation type="submission" date="2022-10" db="EMBL/GenBank/DDBJ databases">
        <authorList>
            <person name="Chen Y."/>
            <person name="Dougan E. K."/>
            <person name="Chan C."/>
            <person name="Rhodes N."/>
            <person name="Thang M."/>
        </authorList>
    </citation>
    <scope>NUCLEOTIDE SEQUENCE</scope>
</reference>
<evidence type="ECO:0000256" key="1">
    <source>
        <dbReference type="SAM" id="Phobius"/>
    </source>
</evidence>
<feature type="transmembrane region" description="Helical" evidence="1">
    <location>
        <begin position="275"/>
        <end position="296"/>
    </location>
</feature>
<dbReference type="EMBL" id="CAMXCT020002957">
    <property type="protein sequence ID" value="CAL1154916.1"/>
    <property type="molecule type" value="Genomic_DNA"/>
</dbReference>
<dbReference type="EMBL" id="CAMXCT030002957">
    <property type="protein sequence ID" value="CAL4788853.1"/>
    <property type="molecule type" value="Genomic_DNA"/>
</dbReference>
<sequence length="360" mass="39178">MIGLQKTTDNAEGAVEDVCAKFTAQCKGWTESHGWLGLGARRSNPLKRSAADSGDSMPPRPPPTQYPVLFGWAASHDLMALAGIQAKCSTLRALVDADEVDREALDEEVHGLDFLVHSARRICRGAEPIEPRNANRLRHHVSQLVAGIERLQHLDLRYPAAVDQELKSTAACVRHIHSHAERATFRRWHPPQREVRPLPTVEEGEASRDSLPSPVPFGMILAVVVDSGVDGMLIGLAGSVARGSGFLMAIATAIEMGFLGYSFACSLTKALRRPWVAVVILSAPPLTMMLTSILAFQGAYEAKSTPVFCGLIAFAMAALLFLVLEELLLEAHEKEESEGWTVSVWLYIGLLLSIGFDVLL</sequence>
<reference evidence="3" key="2">
    <citation type="submission" date="2024-04" db="EMBL/GenBank/DDBJ databases">
        <authorList>
            <person name="Chen Y."/>
            <person name="Shah S."/>
            <person name="Dougan E. K."/>
            <person name="Thang M."/>
            <person name="Chan C."/>
        </authorList>
    </citation>
    <scope>NUCLEOTIDE SEQUENCE [LARGE SCALE GENOMIC DNA]</scope>
</reference>
<keyword evidence="1" id="KW-0472">Membrane</keyword>
<keyword evidence="1" id="KW-0812">Transmembrane</keyword>
<evidence type="ECO:0000313" key="4">
    <source>
        <dbReference type="Proteomes" id="UP001152797"/>
    </source>
</evidence>
<accession>A0A9P1G6L7</accession>
<proteinExistence type="predicted"/>
<evidence type="ECO:0000313" key="3">
    <source>
        <dbReference type="EMBL" id="CAL1154916.1"/>
    </source>
</evidence>
<dbReference type="Proteomes" id="UP001152797">
    <property type="component" value="Unassembled WGS sequence"/>
</dbReference>
<gene>
    <name evidence="2" type="ORF">C1SCF055_LOCUS27580</name>
</gene>
<keyword evidence="4" id="KW-1185">Reference proteome</keyword>
<organism evidence="2">
    <name type="scientific">Cladocopium goreaui</name>
    <dbReference type="NCBI Taxonomy" id="2562237"/>
    <lineage>
        <taxon>Eukaryota</taxon>
        <taxon>Sar</taxon>
        <taxon>Alveolata</taxon>
        <taxon>Dinophyceae</taxon>
        <taxon>Suessiales</taxon>
        <taxon>Symbiodiniaceae</taxon>
        <taxon>Cladocopium</taxon>
    </lineage>
</organism>
<feature type="transmembrane region" description="Helical" evidence="1">
    <location>
        <begin position="245"/>
        <end position="263"/>
    </location>
</feature>
<dbReference type="AlphaFoldDB" id="A0A9P1G6L7"/>
<evidence type="ECO:0000313" key="2">
    <source>
        <dbReference type="EMBL" id="CAI4001541.1"/>
    </source>
</evidence>
<feature type="transmembrane region" description="Helical" evidence="1">
    <location>
        <begin position="340"/>
        <end position="359"/>
    </location>
</feature>
<feature type="transmembrane region" description="Helical" evidence="1">
    <location>
        <begin position="308"/>
        <end position="328"/>
    </location>
</feature>
<comment type="caution">
    <text evidence="2">The sequence shown here is derived from an EMBL/GenBank/DDBJ whole genome shotgun (WGS) entry which is preliminary data.</text>
</comment>